<gene>
    <name evidence="1" type="ordered locus">MXAN_3145</name>
</gene>
<dbReference type="Gene3D" id="2.60.120.380">
    <property type="match status" value="4"/>
</dbReference>
<evidence type="ECO:0000313" key="1">
    <source>
        <dbReference type="EMBL" id="ABF90974.1"/>
    </source>
</evidence>
<sequence length="639" mass="68444">MGTRSVITVARPPSIQGFPVPRNRSDNLPPLLALVAVGLFAACGGPSAEEDARVCADVECSAGRCVAENSAPVCRCSAWEQAAGLTCAIVGYRQPDDHGDTPETATALAPSVEFQEGIINPPFRAKADRDVFAMPTAAGHGYRMFVRAGTLAPVDVRLVEASGREVRTRTVTTSEGTRVEFVSTEEAPRFITVAAPGGSGASGTYAYRLEDLGRDAHGDTLATATPLALTNTPFPLAIEFQDDADVFTFRTEPNQGFRFSCEGENVSVHLMDGEGAPVNGGATRNSSRVSAGQLSPVANTWFVRVYSSSDAALATQCQLDDLGQDDHANALQGATPLTAGLPVAVRLHGPNDVDVFSFFATAGHIYDIRFHPAVYERRFRLTDADGKTLAETQWNRIVHEAASTGTYYVHLLPNSSWGSDIEVRVDDLGTDDHGATPQTATLADVGETVTGLIHKQADLDAISVPLDADVFYRLSCTRACTLTTRTSGAPLYMMNIEDGLWHVHTPASGLVTFIVSSRSIPYDFTFKLDQASTDDHGDDAEHATPQVVPVNAAGVFELGSDVDVLSFELEAGRTYVVRGSRTTIRILDPLGAQVALAYERETGNQTFTAPSSGTHVAELKSENPYLPRETAWSFSLREQ</sequence>
<keyword evidence="2" id="KW-1185">Reference proteome</keyword>
<name>Q1D7M5_MYXXD</name>
<dbReference type="Proteomes" id="UP000002402">
    <property type="component" value="Chromosome"/>
</dbReference>
<dbReference type="OrthoDB" id="5383461at2"/>
<dbReference type="STRING" id="246197.MXAN_3145"/>
<organism evidence="1 2">
    <name type="scientific">Myxococcus xanthus (strain DK1622)</name>
    <dbReference type="NCBI Taxonomy" id="246197"/>
    <lineage>
        <taxon>Bacteria</taxon>
        <taxon>Pseudomonadati</taxon>
        <taxon>Myxococcota</taxon>
        <taxon>Myxococcia</taxon>
        <taxon>Myxococcales</taxon>
        <taxon>Cystobacterineae</taxon>
        <taxon>Myxococcaceae</taxon>
        <taxon>Myxococcus</taxon>
    </lineage>
</organism>
<evidence type="ECO:0000313" key="2">
    <source>
        <dbReference type="Proteomes" id="UP000002402"/>
    </source>
</evidence>
<dbReference type="EnsemblBacteria" id="ABF90974">
    <property type="protein sequence ID" value="ABF90974"/>
    <property type="gene ID" value="MXAN_3145"/>
</dbReference>
<dbReference type="AlphaFoldDB" id="Q1D7M5"/>
<dbReference type="eggNOG" id="ENOG5032BPS">
    <property type="taxonomic scope" value="Bacteria"/>
</dbReference>
<dbReference type="EMBL" id="CP000113">
    <property type="protein sequence ID" value="ABF90974.1"/>
    <property type="molecule type" value="Genomic_DNA"/>
</dbReference>
<protein>
    <recommendedName>
        <fullName evidence="3">Lipoprotein</fullName>
    </recommendedName>
</protein>
<accession>Q1D7M5</accession>
<dbReference type="HOGENOM" id="CLU_452573_0_0_7"/>
<dbReference type="KEGG" id="mxa:MXAN_3145"/>
<reference evidence="1 2" key="1">
    <citation type="journal article" date="2006" name="Proc. Natl. Acad. Sci. U.S.A.">
        <title>Evolution of sensory complexity recorded in a myxobacterial genome.</title>
        <authorList>
            <person name="Goldman B.S."/>
            <person name="Nierman W.C."/>
            <person name="Kaiser D."/>
            <person name="Slater S.C."/>
            <person name="Durkin A.S."/>
            <person name="Eisen J.A."/>
            <person name="Ronning C.M."/>
            <person name="Barbazuk W.B."/>
            <person name="Blanchard M."/>
            <person name="Field C."/>
            <person name="Halling C."/>
            <person name="Hinkle G."/>
            <person name="Iartchuk O."/>
            <person name="Kim H.S."/>
            <person name="Mackenzie C."/>
            <person name="Madupu R."/>
            <person name="Miller N."/>
            <person name="Shvartsbeyn A."/>
            <person name="Sullivan S.A."/>
            <person name="Vaudin M."/>
            <person name="Wiegand R."/>
            <person name="Kaplan H.B."/>
        </authorList>
    </citation>
    <scope>NUCLEOTIDE SEQUENCE [LARGE SCALE GENOMIC DNA]</scope>
    <source>
        <strain evidence="2">DK1622</strain>
    </source>
</reference>
<evidence type="ECO:0008006" key="3">
    <source>
        <dbReference type="Google" id="ProtNLM"/>
    </source>
</evidence>
<proteinExistence type="predicted"/>